<comment type="caution">
    <text evidence="2">The sequence shown here is derived from an EMBL/GenBank/DDBJ whole genome shotgun (WGS) entry which is preliminary data.</text>
</comment>
<organism evidence="2 3">
    <name type="scientific">Didymosphaeria variabile</name>
    <dbReference type="NCBI Taxonomy" id="1932322"/>
    <lineage>
        <taxon>Eukaryota</taxon>
        <taxon>Fungi</taxon>
        <taxon>Dikarya</taxon>
        <taxon>Ascomycota</taxon>
        <taxon>Pezizomycotina</taxon>
        <taxon>Dothideomycetes</taxon>
        <taxon>Pleosporomycetidae</taxon>
        <taxon>Pleosporales</taxon>
        <taxon>Massarineae</taxon>
        <taxon>Didymosphaeriaceae</taxon>
        <taxon>Didymosphaeria</taxon>
    </lineage>
</organism>
<reference evidence="2" key="1">
    <citation type="submission" date="2022-10" db="EMBL/GenBank/DDBJ databases">
        <title>Tapping the CABI collections for fungal endophytes: first genome assemblies for Collariella, Neodidymelliopsis, Ascochyta clinopodiicola, Didymella pomorum, Didymosphaeria variabile, Neocosmospora piperis and Neocucurbitaria cava.</title>
        <authorList>
            <person name="Hill R."/>
        </authorList>
    </citation>
    <scope>NUCLEOTIDE SEQUENCE</scope>
    <source>
        <strain evidence="2">IMI 356815</strain>
    </source>
</reference>
<dbReference type="PANTHER" id="PTHR28083">
    <property type="entry name" value="GOOD FOR FULL DBP5 ACTIVITY PROTEIN 2"/>
    <property type="match status" value="1"/>
</dbReference>
<name>A0A9W8XKI0_9PLEO</name>
<dbReference type="InterPro" id="IPR036397">
    <property type="entry name" value="RNaseH_sf"/>
</dbReference>
<dbReference type="AlphaFoldDB" id="A0A9W8XKI0"/>
<dbReference type="EMBL" id="JAPEUX010000004">
    <property type="protein sequence ID" value="KAJ4353547.1"/>
    <property type="molecule type" value="Genomic_DNA"/>
</dbReference>
<dbReference type="InterPro" id="IPR012337">
    <property type="entry name" value="RNaseH-like_sf"/>
</dbReference>
<protein>
    <recommendedName>
        <fullName evidence="1">Gfd2/YDR514C-like C-terminal domain-containing protein</fullName>
    </recommendedName>
</protein>
<gene>
    <name evidence="2" type="ORF">N0V89_005277</name>
</gene>
<dbReference type="GO" id="GO:0003676">
    <property type="term" value="F:nucleic acid binding"/>
    <property type="evidence" value="ECO:0007669"/>
    <property type="project" value="InterPro"/>
</dbReference>
<dbReference type="Gene3D" id="3.30.420.10">
    <property type="entry name" value="Ribonuclease H-like superfamily/Ribonuclease H"/>
    <property type="match status" value="1"/>
</dbReference>
<accession>A0A9W8XKI0</accession>
<dbReference type="InterPro" id="IPR048519">
    <property type="entry name" value="Gfd2/YDR514C-like_C"/>
</dbReference>
<dbReference type="Pfam" id="PF21762">
    <property type="entry name" value="DEDDh_C"/>
    <property type="match status" value="1"/>
</dbReference>
<dbReference type="OrthoDB" id="5953249at2759"/>
<evidence type="ECO:0000259" key="1">
    <source>
        <dbReference type="Pfam" id="PF21762"/>
    </source>
</evidence>
<proteinExistence type="predicted"/>
<evidence type="ECO:0000313" key="2">
    <source>
        <dbReference type="EMBL" id="KAJ4353547.1"/>
    </source>
</evidence>
<dbReference type="SUPFAM" id="SSF53098">
    <property type="entry name" value="Ribonuclease H-like"/>
    <property type="match status" value="1"/>
</dbReference>
<dbReference type="RefSeq" id="XP_056071321.1">
    <property type="nucleotide sequence ID" value="XM_056214054.1"/>
</dbReference>
<feature type="domain" description="Gfd2/YDR514C-like C-terminal" evidence="1">
    <location>
        <begin position="51"/>
        <end position="245"/>
    </location>
</feature>
<evidence type="ECO:0000313" key="3">
    <source>
        <dbReference type="Proteomes" id="UP001140513"/>
    </source>
</evidence>
<keyword evidence="3" id="KW-1185">Reference proteome</keyword>
<sequence>MSTSQATYFPETIAGVRAFLRTFPTQTLKLRYILGLDTAQNAPKLAQSIVVNCIDTEHYERDRSKLTEIGINAFTSGDLRQYIGNPGPHGENLLKQIYYYHFRMLPNAHCVNKDFCPGNPERNRFGHTRFATHAEGKAMLEECFYWDVTAGKPQDGKCPTVVIGHALHNDTDGLARTIGFEPQAAETVVAVLDTQQMAREMGIYNSRGPQHEIGLRNLSAHFDIPYRDPHTAGNDAAYTTISAIYMALYGRAKLTFPKSVLQVVNDVETSSRQYSINRHGIPRYCTRCHAKNHFVSDCHKYIPPCEKCQAQRKPNAKGELHGVFWFTKGKMAHYPENCLWGSK</sequence>
<dbReference type="GO" id="GO:0005634">
    <property type="term" value="C:nucleus"/>
    <property type="evidence" value="ECO:0007669"/>
    <property type="project" value="TreeGrafter"/>
</dbReference>
<dbReference type="InterPro" id="IPR040151">
    <property type="entry name" value="Gfd2/YDR514C-like"/>
</dbReference>
<dbReference type="Proteomes" id="UP001140513">
    <property type="component" value="Unassembled WGS sequence"/>
</dbReference>
<dbReference type="GeneID" id="80908807"/>
<dbReference type="PANTHER" id="PTHR28083:SF1">
    <property type="entry name" value="GOOD FOR FULL DBP5 ACTIVITY PROTEIN 2"/>
    <property type="match status" value="1"/>
</dbReference>